<organism evidence="2 3">
    <name type="scientific">Sungkyunkwania multivorans</name>
    <dbReference type="NCBI Taxonomy" id="1173618"/>
    <lineage>
        <taxon>Bacteria</taxon>
        <taxon>Pseudomonadati</taxon>
        <taxon>Bacteroidota</taxon>
        <taxon>Flavobacteriia</taxon>
        <taxon>Flavobacteriales</taxon>
        <taxon>Flavobacteriaceae</taxon>
        <taxon>Sungkyunkwania</taxon>
    </lineage>
</organism>
<evidence type="ECO:0000313" key="2">
    <source>
        <dbReference type="EMBL" id="MFD0861558.1"/>
    </source>
</evidence>
<evidence type="ECO:0000313" key="3">
    <source>
        <dbReference type="Proteomes" id="UP001596978"/>
    </source>
</evidence>
<sequence length="165" mass="18481">MRKTIFILILLSLSSMISAQENKLLDELNEVKGADEQVSYVLNLPVKDLEKIALTKKLESDLNTIASCIMPFVNSKTLKLTEKETVGLKKRIEIIATELFKSDNYVLLKNSGGYAPVYGVGMENIADKKVVIVHLGGDCTIEEVDLKWEEITSVFNNKMESLLKE</sequence>
<feature type="chain" id="PRO_5045143089" description="DUF4252 domain-containing protein" evidence="1">
    <location>
        <begin position="20"/>
        <end position="165"/>
    </location>
</feature>
<evidence type="ECO:0008006" key="4">
    <source>
        <dbReference type="Google" id="ProtNLM"/>
    </source>
</evidence>
<dbReference type="RefSeq" id="WP_386404800.1">
    <property type="nucleotide sequence ID" value="NZ_JBHTJH010000004.1"/>
</dbReference>
<reference evidence="3" key="1">
    <citation type="journal article" date="2019" name="Int. J. Syst. Evol. Microbiol.">
        <title>The Global Catalogue of Microorganisms (GCM) 10K type strain sequencing project: providing services to taxonomists for standard genome sequencing and annotation.</title>
        <authorList>
            <consortium name="The Broad Institute Genomics Platform"/>
            <consortium name="The Broad Institute Genome Sequencing Center for Infectious Disease"/>
            <person name="Wu L."/>
            <person name="Ma J."/>
        </authorList>
    </citation>
    <scope>NUCLEOTIDE SEQUENCE [LARGE SCALE GENOMIC DNA]</scope>
    <source>
        <strain evidence="3">CCUG 62952</strain>
    </source>
</reference>
<proteinExistence type="predicted"/>
<comment type="caution">
    <text evidence="2">The sequence shown here is derived from an EMBL/GenBank/DDBJ whole genome shotgun (WGS) entry which is preliminary data.</text>
</comment>
<dbReference type="Proteomes" id="UP001596978">
    <property type="component" value="Unassembled WGS sequence"/>
</dbReference>
<protein>
    <recommendedName>
        <fullName evidence="4">DUF4252 domain-containing protein</fullName>
    </recommendedName>
</protein>
<keyword evidence="3" id="KW-1185">Reference proteome</keyword>
<dbReference type="EMBL" id="JBHTJH010000004">
    <property type="protein sequence ID" value="MFD0861558.1"/>
    <property type="molecule type" value="Genomic_DNA"/>
</dbReference>
<name>A0ABW3CY71_9FLAO</name>
<evidence type="ECO:0000256" key="1">
    <source>
        <dbReference type="SAM" id="SignalP"/>
    </source>
</evidence>
<keyword evidence="1" id="KW-0732">Signal</keyword>
<accession>A0ABW3CY71</accession>
<feature type="signal peptide" evidence="1">
    <location>
        <begin position="1"/>
        <end position="19"/>
    </location>
</feature>
<gene>
    <name evidence="2" type="ORF">ACFQ1M_05020</name>
</gene>